<proteinExistence type="predicted"/>
<organism evidence="1 2">
    <name type="scientific">Glaciihabitans tibetensis</name>
    <dbReference type="NCBI Taxonomy" id="1266600"/>
    <lineage>
        <taxon>Bacteria</taxon>
        <taxon>Bacillati</taxon>
        <taxon>Actinomycetota</taxon>
        <taxon>Actinomycetes</taxon>
        <taxon>Micrococcales</taxon>
        <taxon>Microbacteriaceae</taxon>
        <taxon>Glaciihabitans</taxon>
    </lineage>
</organism>
<dbReference type="OrthoDB" id="4147507at2"/>
<sequence>MTFRPFRNVIVCHMVPGSEDKVGAVFGHYDQITRPQDLGVIGRSLLSHDDLYIHVLDRKQDPEVSGQRRGLPAFQQIAEEIGPYVTPYPSYWENPSHSVAKQFYSWVPDGEVPEDRALTVIIQRMKPDAESDIARVFADSDAGPLPEEAGVTGRWLYSIDDVFVHLLEQDKAKAVAVRQNHESPQPAFARVMADLSPYVSPYVPDRWKSPKDSVADSFYRWDADDWTPPTAE</sequence>
<gene>
    <name evidence="1" type="ORF">B0I08_101694</name>
</gene>
<name>A0A2T0VK11_9MICO</name>
<dbReference type="InterPro" id="IPR011008">
    <property type="entry name" value="Dimeric_a/b-barrel"/>
</dbReference>
<reference evidence="1 2" key="1">
    <citation type="submission" date="2018-03" db="EMBL/GenBank/DDBJ databases">
        <title>Genomic Encyclopedia of Type Strains, Phase III (KMG-III): the genomes of soil and plant-associated and newly described type strains.</title>
        <authorList>
            <person name="Whitman W."/>
        </authorList>
    </citation>
    <scope>NUCLEOTIDE SEQUENCE [LARGE SCALE GENOMIC DNA]</scope>
    <source>
        <strain evidence="1 2">CGMCC 1.12484</strain>
    </source>
</reference>
<comment type="caution">
    <text evidence="1">The sequence shown here is derived from an EMBL/GenBank/DDBJ whole genome shotgun (WGS) entry which is preliminary data.</text>
</comment>
<dbReference type="Pfam" id="PF04673">
    <property type="entry name" value="Cyclase_polyket"/>
    <property type="match status" value="2"/>
</dbReference>
<keyword evidence="2" id="KW-1185">Reference proteome</keyword>
<dbReference type="AlphaFoldDB" id="A0A2T0VK11"/>
<dbReference type="Gene3D" id="3.30.70.1090">
    <property type="entry name" value="Dimeric alpha+beta barrel"/>
    <property type="match status" value="2"/>
</dbReference>
<dbReference type="EMBL" id="PVTL01000001">
    <property type="protein sequence ID" value="PRY70557.1"/>
    <property type="molecule type" value="Genomic_DNA"/>
</dbReference>
<accession>A0A2T0VK11</accession>
<dbReference type="InterPro" id="IPR038474">
    <property type="entry name" value="Polyketide_synth_cyclase_sf"/>
</dbReference>
<dbReference type="RefSeq" id="WP_106209758.1">
    <property type="nucleotide sequence ID" value="NZ_PVTL01000001.1"/>
</dbReference>
<evidence type="ECO:0000313" key="1">
    <source>
        <dbReference type="EMBL" id="PRY70557.1"/>
    </source>
</evidence>
<evidence type="ECO:0000313" key="2">
    <source>
        <dbReference type="Proteomes" id="UP000237983"/>
    </source>
</evidence>
<protein>
    <submittedName>
        <fullName evidence="1">Polyketide synthesis cyclase</fullName>
    </submittedName>
</protein>
<dbReference type="InterPro" id="IPR006765">
    <property type="entry name" value="Polyketide_synth_cyclase"/>
</dbReference>
<dbReference type="GO" id="GO:0030639">
    <property type="term" value="P:polyketide biosynthetic process"/>
    <property type="evidence" value="ECO:0007669"/>
    <property type="project" value="InterPro"/>
</dbReference>
<dbReference type="SUPFAM" id="SSF54909">
    <property type="entry name" value="Dimeric alpha+beta barrel"/>
    <property type="match status" value="2"/>
</dbReference>
<dbReference type="Proteomes" id="UP000237983">
    <property type="component" value="Unassembled WGS sequence"/>
</dbReference>